<keyword evidence="2" id="KW-1185">Reference proteome</keyword>
<evidence type="ECO:0000313" key="1">
    <source>
        <dbReference type="EMBL" id="AXC14927.1"/>
    </source>
</evidence>
<dbReference type="EMBL" id="CP030840">
    <property type="protein sequence ID" value="AXC14927.1"/>
    <property type="molecule type" value="Genomic_DNA"/>
</dbReference>
<proteinExistence type="predicted"/>
<accession>A0A2Z5G7Y6</accession>
<dbReference type="Proteomes" id="UP000253606">
    <property type="component" value="Chromosome"/>
</dbReference>
<evidence type="ECO:0000313" key="2">
    <source>
        <dbReference type="Proteomes" id="UP000253606"/>
    </source>
</evidence>
<name>A0A2Z5G7Y6_9BACT</name>
<dbReference type="AlphaFoldDB" id="A0A2Z5G7Y6"/>
<organism evidence="1 2">
    <name type="scientific">Acidisarcina polymorpha</name>
    <dbReference type="NCBI Taxonomy" id="2211140"/>
    <lineage>
        <taxon>Bacteria</taxon>
        <taxon>Pseudomonadati</taxon>
        <taxon>Acidobacteriota</taxon>
        <taxon>Terriglobia</taxon>
        <taxon>Terriglobales</taxon>
        <taxon>Acidobacteriaceae</taxon>
        <taxon>Acidisarcina</taxon>
    </lineage>
</organism>
<reference evidence="1 2" key="1">
    <citation type="journal article" date="2018" name="Front. Microbiol.">
        <title>Hydrolytic Capabilities as a Key to Environmental Success: Chitinolytic and Cellulolytic Acidobacteria From Acidic Sub-arctic Soils and Boreal Peatlands.</title>
        <authorList>
            <person name="Belova S.E."/>
            <person name="Ravin N.V."/>
            <person name="Pankratov T.A."/>
            <person name="Rakitin A.L."/>
            <person name="Ivanova A.A."/>
            <person name="Beletsky A.V."/>
            <person name="Mardanov A.V."/>
            <person name="Sinninghe Damste J.S."/>
            <person name="Dedysh S.N."/>
        </authorList>
    </citation>
    <scope>NUCLEOTIDE SEQUENCE [LARGE SCALE GENOMIC DNA]</scope>
    <source>
        <strain evidence="1 2">SBC82</strain>
    </source>
</reference>
<sequence length="85" mass="9306">MSYILLIPLLIFAVHGGFSFAHPSWNSDLGAREGKIAITTSGSEGLRDSLQSWIAVLLCVSAMLPYCRRVLDVCLQMPLMSLLPL</sequence>
<dbReference type="KEGG" id="abas:ACPOL_5681"/>
<protein>
    <submittedName>
        <fullName evidence="1">Uncharacterized protein</fullName>
    </submittedName>
</protein>
<gene>
    <name evidence="1" type="ORF">ACPOL_5681</name>
</gene>